<evidence type="ECO:0000256" key="3">
    <source>
        <dbReference type="ARBA" id="ARBA00022574"/>
    </source>
</evidence>
<dbReference type="PANTHER" id="PTHR23284:SF0">
    <property type="entry name" value="PROLACTIN REGULATORY ELEMENT-BINDING PROTEIN"/>
    <property type="match status" value="1"/>
</dbReference>
<keyword evidence="6" id="KW-0256">Endoplasmic reticulum</keyword>
<dbReference type="Gene3D" id="2.130.10.10">
    <property type="entry name" value="YVTN repeat-like/Quinoprotein amine dehydrogenase"/>
    <property type="match status" value="1"/>
</dbReference>
<keyword evidence="9" id="KW-1133">Transmembrane helix</keyword>
<keyword evidence="5" id="KW-0677">Repeat</keyword>
<proteinExistence type="predicted"/>
<evidence type="ECO:0000256" key="2">
    <source>
        <dbReference type="ARBA" id="ARBA00022448"/>
    </source>
</evidence>
<keyword evidence="4" id="KW-0812">Transmembrane</keyword>
<reference evidence="12" key="1">
    <citation type="journal article" date="2018" name="Nat. Microbiol.">
        <title>Leveraging single-cell genomics to expand the fungal tree of life.</title>
        <authorList>
            <person name="Ahrendt S.R."/>
            <person name="Quandt C.A."/>
            <person name="Ciobanu D."/>
            <person name="Clum A."/>
            <person name="Salamov A."/>
            <person name="Andreopoulos B."/>
            <person name="Cheng J.F."/>
            <person name="Woyke T."/>
            <person name="Pelin A."/>
            <person name="Henrissat B."/>
            <person name="Reynolds N.K."/>
            <person name="Benny G.L."/>
            <person name="Smith M.E."/>
            <person name="James T.Y."/>
            <person name="Grigoriev I.V."/>
        </authorList>
    </citation>
    <scope>NUCLEOTIDE SEQUENCE [LARGE SCALE GENOMIC DNA]</scope>
    <source>
        <strain evidence="12">CSF55</strain>
    </source>
</reference>
<dbReference type="InterPro" id="IPR011047">
    <property type="entry name" value="Quinoprotein_ADH-like_sf"/>
</dbReference>
<keyword evidence="8" id="KW-0653">Protein transport</keyword>
<name>A0A4P9YKI6_ROZAC</name>
<dbReference type="InterPro" id="IPR015943">
    <property type="entry name" value="WD40/YVTN_repeat-like_dom_sf"/>
</dbReference>
<keyword evidence="3" id="KW-0853">WD repeat</keyword>
<evidence type="ECO:0000256" key="10">
    <source>
        <dbReference type="ARBA" id="ARBA00023136"/>
    </source>
</evidence>
<evidence type="ECO:0000256" key="4">
    <source>
        <dbReference type="ARBA" id="ARBA00022692"/>
    </source>
</evidence>
<evidence type="ECO:0000256" key="5">
    <source>
        <dbReference type="ARBA" id="ARBA00022737"/>
    </source>
</evidence>
<dbReference type="SMART" id="SM00320">
    <property type="entry name" value="WD40"/>
    <property type="match status" value="4"/>
</dbReference>
<comment type="subcellular location">
    <subcellularLocation>
        <location evidence="1">Endoplasmic reticulum membrane</location>
        <topology evidence="1">Single-pass membrane protein</topology>
    </subcellularLocation>
</comment>
<dbReference type="InterPro" id="IPR001680">
    <property type="entry name" value="WD40_rpt"/>
</dbReference>
<dbReference type="AlphaFoldDB" id="A0A4P9YKI6"/>
<sequence length="640" mass="72929">MEHLKEIEKRKAVADERNQLMMEGVKTKINEERENDIFDKQIQYFQKFLVCPIDLHDMIYPEIDTEKIENNMETLHKDIKTSMSDITKKSVRDIGMMTDKVKLVNTGTDVEGDQMHKLIENQDFHCKQKPVEATVGENMKCGEIKVYNDRIDDSQDRIIQKQIFENTYQIKVDSEKLQNLMGFIEDFYDGGSIYNGTTKEYLILEILNSNNEIQGSIKAVADSILFYLSNHQYEQLFEPIQLPKIPLDLDEMKGIDLNSLFSQRHKRDIRVKKHVVEKFATALIPKALRSNGHCKAYRKLFLLLWSFMPKDSSDYEIINSISKMPPWGEHPMECFVVSGGGGNVNSGVFNGLATIKIKNGELIEELKHDTKKKAIMSVVAHPEEPEIACCINEDCGILKFNNDSQELIENNIKIRIWDAKSRQEKAYFAFEDGEIYNISFNKDNDFVAVTSKQIFFFEKFNPEEKPVEPSSTLLPSPGHMIRSGVFNDEGDLFVLENDVSKKVSYLLKYNASLKLVKRKMLHVKPATCILAFKGYVVVGFSTGIIKLFSKNLKYLHGWFDAHTFSVTSLAYNCLDNQLMSVSADASLFIYSFAVGALHNISNFIKTSLLNYGTQCDNLDDESGTCSSSLSSSSSHSEIDS</sequence>
<dbReference type="GO" id="GO:0005085">
    <property type="term" value="F:guanyl-nucleotide exchange factor activity"/>
    <property type="evidence" value="ECO:0007669"/>
    <property type="project" value="InterPro"/>
</dbReference>
<keyword evidence="7" id="KW-0931">ER-Golgi transport</keyword>
<keyword evidence="2" id="KW-0813">Transport</keyword>
<dbReference type="InterPro" id="IPR045260">
    <property type="entry name" value="Sec12-like"/>
</dbReference>
<organism evidence="11 12">
    <name type="scientific">Rozella allomycis (strain CSF55)</name>
    <dbReference type="NCBI Taxonomy" id="988480"/>
    <lineage>
        <taxon>Eukaryota</taxon>
        <taxon>Fungi</taxon>
        <taxon>Fungi incertae sedis</taxon>
        <taxon>Cryptomycota</taxon>
        <taxon>Cryptomycota incertae sedis</taxon>
        <taxon>Rozella</taxon>
    </lineage>
</organism>
<dbReference type="SUPFAM" id="SSF50998">
    <property type="entry name" value="Quinoprotein alcohol dehydrogenase-like"/>
    <property type="match status" value="1"/>
</dbReference>
<keyword evidence="10" id="KW-0472">Membrane</keyword>
<dbReference type="PANTHER" id="PTHR23284">
    <property type="entry name" value="PROLACTIN REGULATORY ELEMENT BINDING PROTEIN"/>
    <property type="match status" value="1"/>
</dbReference>
<evidence type="ECO:0000256" key="6">
    <source>
        <dbReference type="ARBA" id="ARBA00022824"/>
    </source>
</evidence>
<evidence type="ECO:0008006" key="13">
    <source>
        <dbReference type="Google" id="ProtNLM"/>
    </source>
</evidence>
<dbReference type="EMBL" id="ML005131">
    <property type="protein sequence ID" value="RKP19975.1"/>
    <property type="molecule type" value="Genomic_DNA"/>
</dbReference>
<dbReference type="Proteomes" id="UP000281549">
    <property type="component" value="Unassembled WGS sequence"/>
</dbReference>
<dbReference type="GO" id="GO:0006888">
    <property type="term" value="P:endoplasmic reticulum to Golgi vesicle-mediated transport"/>
    <property type="evidence" value="ECO:0007669"/>
    <property type="project" value="TreeGrafter"/>
</dbReference>
<accession>A0A4P9YKI6</accession>
<dbReference type="GO" id="GO:0003400">
    <property type="term" value="P:regulation of COPII vesicle coating"/>
    <property type="evidence" value="ECO:0007669"/>
    <property type="project" value="TreeGrafter"/>
</dbReference>
<dbReference type="GO" id="GO:0005789">
    <property type="term" value="C:endoplasmic reticulum membrane"/>
    <property type="evidence" value="ECO:0007669"/>
    <property type="project" value="UniProtKB-SubCell"/>
</dbReference>
<evidence type="ECO:0000256" key="8">
    <source>
        <dbReference type="ARBA" id="ARBA00022927"/>
    </source>
</evidence>
<evidence type="ECO:0000256" key="9">
    <source>
        <dbReference type="ARBA" id="ARBA00022989"/>
    </source>
</evidence>
<evidence type="ECO:0000256" key="1">
    <source>
        <dbReference type="ARBA" id="ARBA00004389"/>
    </source>
</evidence>
<gene>
    <name evidence="11" type="ORF">ROZALSC1DRAFT_28489</name>
</gene>
<evidence type="ECO:0000313" key="12">
    <source>
        <dbReference type="Proteomes" id="UP000281549"/>
    </source>
</evidence>
<dbReference type="GO" id="GO:0015031">
    <property type="term" value="P:protein transport"/>
    <property type="evidence" value="ECO:0007669"/>
    <property type="project" value="UniProtKB-KW"/>
</dbReference>
<protein>
    <recommendedName>
        <fullName evidence="13">WD40 repeat-like protein</fullName>
    </recommendedName>
</protein>
<evidence type="ECO:0000256" key="7">
    <source>
        <dbReference type="ARBA" id="ARBA00022892"/>
    </source>
</evidence>
<evidence type="ECO:0000313" key="11">
    <source>
        <dbReference type="EMBL" id="RKP19975.1"/>
    </source>
</evidence>